<name>A0A1Z4F6B3_STRCB</name>
<evidence type="ECO:0000256" key="2">
    <source>
        <dbReference type="SAM" id="SignalP"/>
    </source>
</evidence>
<evidence type="ECO:0000313" key="4">
    <source>
        <dbReference type="EMBL" id="BAY00760.1"/>
    </source>
</evidence>
<proteinExistence type="predicted"/>
<evidence type="ECO:0000259" key="3">
    <source>
        <dbReference type="Pfam" id="PF04650"/>
    </source>
</evidence>
<protein>
    <submittedName>
        <fullName evidence="4">SA32 type M-like protein</fullName>
    </submittedName>
</protein>
<dbReference type="NCBIfam" id="TIGR01168">
    <property type="entry name" value="YSIRK_signal"/>
    <property type="match status" value="1"/>
</dbReference>
<keyword evidence="1 2" id="KW-0732">Signal</keyword>
<dbReference type="InterPro" id="IPR005877">
    <property type="entry name" value="YSIRK_signal_dom"/>
</dbReference>
<evidence type="ECO:0000256" key="1">
    <source>
        <dbReference type="ARBA" id="ARBA00022729"/>
    </source>
</evidence>
<feature type="chain" id="PRO_5038511040" evidence="2">
    <location>
        <begin position="26"/>
        <end position="75"/>
    </location>
</feature>
<dbReference type="AlphaFoldDB" id="A0A1Z4F6B3"/>
<feature type="signal peptide" evidence="2">
    <location>
        <begin position="1"/>
        <end position="25"/>
    </location>
</feature>
<dbReference type="Pfam" id="PF04650">
    <property type="entry name" value="YSIRK_signal"/>
    <property type="match status" value="1"/>
</dbReference>
<dbReference type="EMBL" id="LC278433">
    <property type="protein sequence ID" value="BAY00760.1"/>
    <property type="molecule type" value="Genomic_DNA"/>
</dbReference>
<gene>
    <name evidence="4" type="primary">scm</name>
</gene>
<feature type="domain" description="YSIRK Gram-positive signal peptide" evidence="3">
    <location>
        <begin position="6"/>
        <end position="25"/>
    </location>
</feature>
<reference evidence="4" key="1">
    <citation type="submission" date="2017-06" db="EMBL/GenBank/DDBJ databases">
        <title>Project determining zoonotic streptococcal genome.</title>
        <authorList>
            <person name="Yoshida H."/>
            <person name="Takahashi T."/>
        </authorList>
    </citation>
    <scope>NUCLEOTIDE SEQUENCE</scope>
    <source>
        <strain evidence="4">SA32</strain>
    </source>
</reference>
<accession>A0A1Z4F6B3</accession>
<organism evidence="4">
    <name type="scientific">Streptococcus canis</name>
    <dbReference type="NCBI Taxonomy" id="1329"/>
    <lineage>
        <taxon>Bacteria</taxon>
        <taxon>Bacillati</taxon>
        <taxon>Bacillota</taxon>
        <taxon>Bacilli</taxon>
        <taxon>Lactobacillales</taxon>
        <taxon>Streptococcaceae</taxon>
        <taxon>Streptococcus</taxon>
    </lineage>
</organism>
<sequence>MTRKNTIKKLSVGTASLLAATTVLGAATTTTVKAESNRADRARMEVLLKYVPYVFLITGTRKYLKMMHCEKKCNV</sequence>